<dbReference type="OrthoDB" id="10263206at2759"/>
<dbReference type="PANTHER" id="PTHR22957">
    <property type="entry name" value="TBC1 DOMAIN FAMILY MEMBER GTPASE-ACTIVATING PROTEIN"/>
    <property type="match status" value="1"/>
</dbReference>
<name>T1G8K9_HELRO</name>
<dbReference type="FunFam" id="1.10.472.80:FF:000009">
    <property type="entry name" value="TBC1 domain family member 13"/>
    <property type="match status" value="1"/>
</dbReference>
<dbReference type="STRING" id="6412.T1G8K9"/>
<evidence type="ECO:0000313" key="3">
    <source>
        <dbReference type="EMBL" id="ESN95601.1"/>
    </source>
</evidence>
<reference evidence="5" key="1">
    <citation type="submission" date="2012-12" db="EMBL/GenBank/DDBJ databases">
        <authorList>
            <person name="Hellsten U."/>
            <person name="Grimwood J."/>
            <person name="Chapman J.A."/>
            <person name="Shapiro H."/>
            <person name="Aerts A."/>
            <person name="Otillar R.P."/>
            <person name="Terry A.Y."/>
            <person name="Boore J.L."/>
            <person name="Simakov O."/>
            <person name="Marletaz F."/>
            <person name="Cho S.-J."/>
            <person name="Edsinger-Gonzales E."/>
            <person name="Havlak P."/>
            <person name="Kuo D.-H."/>
            <person name="Larsson T."/>
            <person name="Lv J."/>
            <person name="Arendt D."/>
            <person name="Savage R."/>
            <person name="Osoegawa K."/>
            <person name="de Jong P."/>
            <person name="Lindberg D.R."/>
            <person name="Seaver E.C."/>
            <person name="Weisblat D.A."/>
            <person name="Putnam N.H."/>
            <person name="Grigoriev I.V."/>
            <person name="Rokhsar D.S."/>
        </authorList>
    </citation>
    <scope>NUCLEOTIDE SEQUENCE</scope>
</reference>
<dbReference type="HOGENOM" id="CLU_018687_3_0_1"/>
<dbReference type="Proteomes" id="UP000015101">
    <property type="component" value="Unassembled WGS sequence"/>
</dbReference>
<dbReference type="Gene3D" id="1.10.8.270">
    <property type="entry name" value="putative rabgap domain of human tbc1 domain family member 14 like domains"/>
    <property type="match status" value="1"/>
</dbReference>
<dbReference type="PROSITE" id="PS50086">
    <property type="entry name" value="TBC_RABGAP"/>
    <property type="match status" value="1"/>
</dbReference>
<evidence type="ECO:0000313" key="5">
    <source>
        <dbReference type="Proteomes" id="UP000015101"/>
    </source>
</evidence>
<dbReference type="SUPFAM" id="SSF47923">
    <property type="entry name" value="Ypt/Rab-GAP domain of gyp1p"/>
    <property type="match status" value="2"/>
</dbReference>
<proteinExistence type="predicted"/>
<dbReference type="GO" id="GO:0005737">
    <property type="term" value="C:cytoplasm"/>
    <property type="evidence" value="ECO:0000318"/>
    <property type="project" value="GO_Central"/>
</dbReference>
<dbReference type="CTD" id="20217406"/>
<protein>
    <recommendedName>
        <fullName evidence="2">Rab-GAP TBC domain-containing protein</fullName>
    </recommendedName>
</protein>
<accession>T1G8K9</accession>
<dbReference type="AlphaFoldDB" id="T1G8K9"/>
<gene>
    <name evidence="4" type="primary">20217406</name>
    <name evidence="3" type="ORF">HELRODRAFT_92779</name>
</gene>
<dbReference type="EMBL" id="AMQM01010121">
    <property type="status" value="NOT_ANNOTATED_CDS"/>
    <property type="molecule type" value="Genomic_DNA"/>
</dbReference>
<dbReference type="InterPro" id="IPR035969">
    <property type="entry name" value="Rab-GAP_TBC_sf"/>
</dbReference>
<dbReference type="GO" id="GO:0006886">
    <property type="term" value="P:intracellular protein transport"/>
    <property type="evidence" value="ECO:0000318"/>
    <property type="project" value="GO_Central"/>
</dbReference>
<dbReference type="GO" id="GO:0005096">
    <property type="term" value="F:GTPase activator activity"/>
    <property type="evidence" value="ECO:0000318"/>
    <property type="project" value="GO_Central"/>
</dbReference>
<evidence type="ECO:0000256" key="1">
    <source>
        <dbReference type="ARBA" id="ARBA00022468"/>
    </source>
</evidence>
<dbReference type="PANTHER" id="PTHR22957:SF27">
    <property type="entry name" value="TBC1 DOMAIN FAMILY MEMBER 13"/>
    <property type="match status" value="1"/>
</dbReference>
<dbReference type="eggNOG" id="KOG4567">
    <property type="taxonomic scope" value="Eukaryota"/>
</dbReference>
<dbReference type="InterPro" id="IPR000195">
    <property type="entry name" value="Rab-GAP-TBC_dom"/>
</dbReference>
<dbReference type="OMA" id="QWATITE"/>
<dbReference type="EMBL" id="KB097517">
    <property type="protein sequence ID" value="ESN95601.1"/>
    <property type="molecule type" value="Genomic_DNA"/>
</dbReference>
<dbReference type="Gene3D" id="1.10.472.80">
    <property type="entry name" value="Ypt/Rab-GAP domain of gyp1p, domain 3"/>
    <property type="match status" value="1"/>
</dbReference>
<evidence type="ECO:0000259" key="2">
    <source>
        <dbReference type="PROSITE" id="PS50086"/>
    </source>
</evidence>
<keyword evidence="5" id="KW-1185">Reference proteome</keyword>
<dbReference type="InParanoid" id="T1G8K9"/>
<evidence type="ECO:0000313" key="4">
    <source>
        <dbReference type="EnsemblMetazoa" id="HelroP92779"/>
    </source>
</evidence>
<organism evidence="4 5">
    <name type="scientific">Helobdella robusta</name>
    <name type="common">Californian leech</name>
    <dbReference type="NCBI Taxonomy" id="6412"/>
    <lineage>
        <taxon>Eukaryota</taxon>
        <taxon>Metazoa</taxon>
        <taxon>Spiralia</taxon>
        <taxon>Lophotrochozoa</taxon>
        <taxon>Annelida</taxon>
        <taxon>Clitellata</taxon>
        <taxon>Hirudinea</taxon>
        <taxon>Rhynchobdellida</taxon>
        <taxon>Glossiphoniidae</taxon>
        <taxon>Helobdella</taxon>
    </lineage>
</organism>
<dbReference type="GeneID" id="20217406"/>
<dbReference type="SMART" id="SM00164">
    <property type="entry name" value="TBC"/>
    <property type="match status" value="1"/>
</dbReference>
<reference evidence="4" key="3">
    <citation type="submission" date="2015-06" db="UniProtKB">
        <authorList>
            <consortium name="EnsemblMetazoa"/>
        </authorList>
    </citation>
    <scope>IDENTIFICATION</scope>
</reference>
<dbReference type="Pfam" id="PF00566">
    <property type="entry name" value="RabGAP-TBC"/>
    <property type="match status" value="1"/>
</dbReference>
<keyword evidence="1" id="KW-0343">GTPase activation</keyword>
<dbReference type="RefSeq" id="XP_009026300.1">
    <property type="nucleotide sequence ID" value="XM_009028052.1"/>
</dbReference>
<dbReference type="KEGG" id="hro:HELRODRAFT_92779"/>
<reference evidence="3 5" key="2">
    <citation type="journal article" date="2013" name="Nature">
        <title>Insights into bilaterian evolution from three spiralian genomes.</title>
        <authorList>
            <person name="Simakov O."/>
            <person name="Marletaz F."/>
            <person name="Cho S.J."/>
            <person name="Edsinger-Gonzales E."/>
            <person name="Havlak P."/>
            <person name="Hellsten U."/>
            <person name="Kuo D.H."/>
            <person name="Larsson T."/>
            <person name="Lv J."/>
            <person name="Arendt D."/>
            <person name="Savage R."/>
            <person name="Osoegawa K."/>
            <person name="de Jong P."/>
            <person name="Grimwood J."/>
            <person name="Chapman J.A."/>
            <person name="Shapiro H."/>
            <person name="Aerts A."/>
            <person name="Otillar R.P."/>
            <person name="Terry A.Y."/>
            <person name="Boore J.L."/>
            <person name="Grigoriev I.V."/>
            <person name="Lindberg D.R."/>
            <person name="Seaver E.C."/>
            <person name="Weisblat D.A."/>
            <person name="Putnam N.H."/>
            <person name="Rokhsar D.S."/>
        </authorList>
    </citation>
    <scope>NUCLEOTIDE SEQUENCE</scope>
</reference>
<dbReference type="EnsemblMetazoa" id="HelroT92779">
    <property type="protein sequence ID" value="HelroP92779"/>
    <property type="gene ID" value="HelroG92779"/>
</dbReference>
<feature type="domain" description="Rab-GAP TBC" evidence="2">
    <location>
        <begin position="1"/>
        <end position="158"/>
    </location>
</feature>
<sequence length="213" mass="24980">MNQSINHLTIQPTNQSKGYEAHWEVIRRLLFVYAKLNPGQGYVQGMNEIMGPIYYVLFHDTANQAHCEADTFWCFTNLMSEIRDNFIKHLDDSACGIIFKLERFLNTLKSVDPEVWQKLHEQEIKPQFFAFRWFTILLTQEFILPDTLRIWDSLFSDEKRFDFLTFICCAMLTLKRKEILLGDFSQNVKLVQNYPGSDVQLIISKAVEIAGLR</sequence>